<comment type="caution">
    <text evidence="1">The sequence shown here is derived from an EMBL/GenBank/DDBJ whole genome shotgun (WGS) entry which is preliminary data.</text>
</comment>
<keyword evidence="2" id="KW-1185">Reference proteome</keyword>
<proteinExistence type="predicted"/>
<dbReference type="EMBL" id="CACSLK010027824">
    <property type="protein sequence ID" value="CAA0830299.1"/>
    <property type="molecule type" value="Genomic_DNA"/>
</dbReference>
<dbReference type="Proteomes" id="UP001153555">
    <property type="component" value="Unassembled WGS sequence"/>
</dbReference>
<protein>
    <submittedName>
        <fullName evidence="1">Uncharacterized protein</fullName>
    </submittedName>
</protein>
<evidence type="ECO:0000313" key="2">
    <source>
        <dbReference type="Proteomes" id="UP001153555"/>
    </source>
</evidence>
<feature type="non-terminal residue" evidence="1">
    <location>
        <position position="1"/>
    </location>
</feature>
<sequence length="57" mass="6710">LTYACQSFKLLEDNQSSKYANQEDFTGCNVCLRKDIYIYTRKEAPINNKILEQINYP</sequence>
<accession>A0A9N7RGS1</accession>
<reference evidence="1" key="1">
    <citation type="submission" date="2019-12" db="EMBL/GenBank/DDBJ databases">
        <authorList>
            <person name="Scholes J."/>
        </authorList>
    </citation>
    <scope>NUCLEOTIDE SEQUENCE</scope>
</reference>
<feature type="non-terminal residue" evidence="1">
    <location>
        <position position="57"/>
    </location>
</feature>
<name>A0A9N7RGS1_STRHE</name>
<organism evidence="1 2">
    <name type="scientific">Striga hermonthica</name>
    <name type="common">Purple witchweed</name>
    <name type="synonym">Buchnera hermonthica</name>
    <dbReference type="NCBI Taxonomy" id="68872"/>
    <lineage>
        <taxon>Eukaryota</taxon>
        <taxon>Viridiplantae</taxon>
        <taxon>Streptophyta</taxon>
        <taxon>Embryophyta</taxon>
        <taxon>Tracheophyta</taxon>
        <taxon>Spermatophyta</taxon>
        <taxon>Magnoliopsida</taxon>
        <taxon>eudicotyledons</taxon>
        <taxon>Gunneridae</taxon>
        <taxon>Pentapetalae</taxon>
        <taxon>asterids</taxon>
        <taxon>lamiids</taxon>
        <taxon>Lamiales</taxon>
        <taxon>Orobanchaceae</taxon>
        <taxon>Buchnereae</taxon>
        <taxon>Striga</taxon>
    </lineage>
</organism>
<gene>
    <name evidence="1" type="ORF">SHERM_25729</name>
</gene>
<dbReference type="AlphaFoldDB" id="A0A9N7RGS1"/>
<evidence type="ECO:0000313" key="1">
    <source>
        <dbReference type="EMBL" id="CAA0830299.1"/>
    </source>
</evidence>